<name>A0AAV9HQM1_9PEZI</name>
<dbReference type="Pfam" id="PF07690">
    <property type="entry name" value="MFS_1"/>
    <property type="match status" value="1"/>
</dbReference>
<evidence type="ECO:0000313" key="9">
    <source>
        <dbReference type="EMBL" id="KAK4463202.1"/>
    </source>
</evidence>
<evidence type="ECO:0000256" key="5">
    <source>
        <dbReference type="ARBA" id="ARBA00023136"/>
    </source>
</evidence>
<dbReference type="GO" id="GO:0016020">
    <property type="term" value="C:membrane"/>
    <property type="evidence" value="ECO:0007669"/>
    <property type="project" value="UniProtKB-SubCell"/>
</dbReference>
<evidence type="ECO:0000259" key="8">
    <source>
        <dbReference type="PROSITE" id="PS50850"/>
    </source>
</evidence>
<evidence type="ECO:0000256" key="6">
    <source>
        <dbReference type="SAM" id="MobiDB-lite"/>
    </source>
</evidence>
<keyword evidence="4 7" id="KW-1133">Transmembrane helix</keyword>
<feature type="transmembrane region" description="Helical" evidence="7">
    <location>
        <begin position="240"/>
        <end position="260"/>
    </location>
</feature>
<feature type="transmembrane region" description="Helical" evidence="7">
    <location>
        <begin position="144"/>
        <end position="164"/>
    </location>
</feature>
<evidence type="ECO:0000256" key="2">
    <source>
        <dbReference type="ARBA" id="ARBA00022448"/>
    </source>
</evidence>
<evidence type="ECO:0000256" key="7">
    <source>
        <dbReference type="SAM" id="Phobius"/>
    </source>
</evidence>
<dbReference type="PANTHER" id="PTHR43791:SF6">
    <property type="entry name" value="TRANSPORTER, PUTATIVE (AFU_ORTHOLOGUE AFUA_1G16690)-RELATED"/>
    <property type="match status" value="1"/>
</dbReference>
<feature type="transmembrane region" description="Helical" evidence="7">
    <location>
        <begin position="311"/>
        <end position="331"/>
    </location>
</feature>
<evidence type="ECO:0000256" key="3">
    <source>
        <dbReference type="ARBA" id="ARBA00022692"/>
    </source>
</evidence>
<protein>
    <submittedName>
        <fullName evidence="9">Major facilitator superfamily domain-containing protein</fullName>
    </submittedName>
</protein>
<keyword evidence="2" id="KW-0813">Transport</keyword>
<feature type="transmembrane region" description="Helical" evidence="7">
    <location>
        <begin position="204"/>
        <end position="228"/>
    </location>
</feature>
<feature type="transmembrane region" description="Helical" evidence="7">
    <location>
        <begin position="377"/>
        <end position="395"/>
    </location>
</feature>
<keyword evidence="5 7" id="KW-0472">Membrane</keyword>
<feature type="transmembrane region" description="Helical" evidence="7">
    <location>
        <begin position="433"/>
        <end position="454"/>
    </location>
</feature>
<feature type="transmembrane region" description="Helical" evidence="7">
    <location>
        <begin position="401"/>
        <end position="421"/>
    </location>
</feature>
<evidence type="ECO:0000256" key="1">
    <source>
        <dbReference type="ARBA" id="ARBA00004141"/>
    </source>
</evidence>
<dbReference type="InterPro" id="IPR011701">
    <property type="entry name" value="MFS"/>
</dbReference>
<dbReference type="Proteomes" id="UP001321749">
    <property type="component" value="Unassembled WGS sequence"/>
</dbReference>
<dbReference type="InterPro" id="IPR020846">
    <property type="entry name" value="MFS_dom"/>
</dbReference>
<feature type="transmembrane region" description="Helical" evidence="7">
    <location>
        <begin position="469"/>
        <end position="487"/>
    </location>
</feature>
<gene>
    <name evidence="9" type="ORF">QBC42DRAFT_266206</name>
</gene>
<dbReference type="PANTHER" id="PTHR43791">
    <property type="entry name" value="PERMEASE-RELATED"/>
    <property type="match status" value="1"/>
</dbReference>
<dbReference type="AlphaFoldDB" id="A0AAV9HQM1"/>
<feature type="domain" description="Major facilitator superfamily (MFS) profile" evidence="8">
    <location>
        <begin position="77"/>
        <end position="496"/>
    </location>
</feature>
<sequence length="539" mass="58847">MAEAGRKQDTLEVERAPPPATDSTPNGATKEYGIGTGLGPHSSTSGDSKIGNPLAATMDPTRRAIVEKSLKRKLDLRCSLFVLIYIMNYLDRNNIAAARLKGLQSDLSLSDTQYSTCLSILYVGYILMQVPSNIIINRIARPSLYISVVMLLWGLISTLTGNATGFGSMIAIRFLLGFVEAAFLPGALLILSKWYTKRELALRNAILFCGNLISNAFSALIGAGVLSNMDGVLGHAAWKWLFWIEGAITMAVAISAAFILPDLPTNSRGFTEEELEVAQLRMTEDVGEADTDSKDQGVFDGLIMVVKDIKVYVLMLTFTAYVVGLSFNAYFPTLTGTLGFGYVPTLLMSAPPWVLACLFSLFVAWHSDRVQEKFFHIIGPIFVGLVGFIISIATLNHAARYVALFLQASSYAGFIVFYSWISSSFPRPPAKRAVALAMVNAFSQLGNVAGSYVWTMDEANQKHTGYRKSYGLVIAMFGTTIIGCWIFRMMLVRLNRKIQAGEDAGWETHADVAAQTAQVEGLETAEGATKLKAGFRYLV</sequence>
<keyword evidence="3 7" id="KW-0812">Transmembrane</keyword>
<feature type="transmembrane region" description="Helical" evidence="7">
    <location>
        <begin position="343"/>
        <end position="365"/>
    </location>
</feature>
<dbReference type="FunFam" id="1.20.1250.20:FF:000013">
    <property type="entry name" value="MFS general substrate transporter"/>
    <property type="match status" value="1"/>
</dbReference>
<evidence type="ECO:0000313" key="10">
    <source>
        <dbReference type="Proteomes" id="UP001321749"/>
    </source>
</evidence>
<evidence type="ECO:0000256" key="4">
    <source>
        <dbReference type="ARBA" id="ARBA00022989"/>
    </source>
</evidence>
<comment type="caution">
    <text evidence="9">The sequence shown here is derived from an EMBL/GenBank/DDBJ whole genome shotgun (WGS) entry which is preliminary data.</text>
</comment>
<accession>A0AAV9HQM1</accession>
<dbReference type="FunFam" id="1.20.1250.20:FF:000057">
    <property type="entry name" value="MFS general substrate transporter"/>
    <property type="match status" value="1"/>
</dbReference>
<keyword evidence="10" id="KW-1185">Reference proteome</keyword>
<dbReference type="EMBL" id="MU864962">
    <property type="protein sequence ID" value="KAK4463202.1"/>
    <property type="molecule type" value="Genomic_DNA"/>
</dbReference>
<dbReference type="SUPFAM" id="SSF103473">
    <property type="entry name" value="MFS general substrate transporter"/>
    <property type="match status" value="1"/>
</dbReference>
<reference evidence="9" key="1">
    <citation type="journal article" date="2023" name="Mol. Phylogenet. Evol.">
        <title>Genome-scale phylogeny and comparative genomics of the fungal order Sordariales.</title>
        <authorList>
            <person name="Hensen N."/>
            <person name="Bonometti L."/>
            <person name="Westerberg I."/>
            <person name="Brannstrom I.O."/>
            <person name="Guillou S."/>
            <person name="Cros-Aarteil S."/>
            <person name="Calhoun S."/>
            <person name="Haridas S."/>
            <person name="Kuo A."/>
            <person name="Mondo S."/>
            <person name="Pangilinan J."/>
            <person name="Riley R."/>
            <person name="LaButti K."/>
            <person name="Andreopoulos B."/>
            <person name="Lipzen A."/>
            <person name="Chen C."/>
            <person name="Yan M."/>
            <person name="Daum C."/>
            <person name="Ng V."/>
            <person name="Clum A."/>
            <person name="Steindorff A."/>
            <person name="Ohm R.A."/>
            <person name="Martin F."/>
            <person name="Silar P."/>
            <person name="Natvig D.O."/>
            <person name="Lalanne C."/>
            <person name="Gautier V."/>
            <person name="Ament-Velasquez S.L."/>
            <person name="Kruys A."/>
            <person name="Hutchinson M.I."/>
            <person name="Powell A.J."/>
            <person name="Barry K."/>
            <person name="Miller A.N."/>
            <person name="Grigoriev I.V."/>
            <person name="Debuchy R."/>
            <person name="Gladieux P."/>
            <person name="Hiltunen Thoren M."/>
            <person name="Johannesson H."/>
        </authorList>
    </citation>
    <scope>NUCLEOTIDE SEQUENCE</scope>
    <source>
        <strain evidence="9">PSN324</strain>
    </source>
</reference>
<reference evidence="9" key="2">
    <citation type="submission" date="2023-06" db="EMBL/GenBank/DDBJ databases">
        <authorList>
            <consortium name="Lawrence Berkeley National Laboratory"/>
            <person name="Mondo S.J."/>
            <person name="Hensen N."/>
            <person name="Bonometti L."/>
            <person name="Westerberg I."/>
            <person name="Brannstrom I.O."/>
            <person name="Guillou S."/>
            <person name="Cros-Aarteil S."/>
            <person name="Calhoun S."/>
            <person name="Haridas S."/>
            <person name="Kuo A."/>
            <person name="Pangilinan J."/>
            <person name="Riley R."/>
            <person name="Labutti K."/>
            <person name="Andreopoulos B."/>
            <person name="Lipzen A."/>
            <person name="Chen C."/>
            <person name="Yanf M."/>
            <person name="Daum C."/>
            <person name="Ng V."/>
            <person name="Clum A."/>
            <person name="Steindorff A."/>
            <person name="Ohm R."/>
            <person name="Martin F."/>
            <person name="Silar P."/>
            <person name="Natvig D."/>
            <person name="Lalanne C."/>
            <person name="Gautier V."/>
            <person name="Ament-Velasquez S.L."/>
            <person name="Kruys A."/>
            <person name="Hutchinson M.I."/>
            <person name="Powell A.J."/>
            <person name="Barry K."/>
            <person name="Miller A.N."/>
            <person name="Grigoriev I.V."/>
            <person name="Debuchy R."/>
            <person name="Gladieux P."/>
            <person name="Thoren M.H."/>
            <person name="Johannesson H."/>
        </authorList>
    </citation>
    <scope>NUCLEOTIDE SEQUENCE</scope>
    <source>
        <strain evidence="9">PSN324</strain>
    </source>
</reference>
<proteinExistence type="predicted"/>
<feature type="transmembrane region" description="Helical" evidence="7">
    <location>
        <begin position="170"/>
        <end position="192"/>
    </location>
</feature>
<feature type="region of interest" description="Disordered" evidence="6">
    <location>
        <begin position="1"/>
        <end position="54"/>
    </location>
</feature>
<dbReference type="InterPro" id="IPR036259">
    <property type="entry name" value="MFS_trans_sf"/>
</dbReference>
<organism evidence="9 10">
    <name type="scientific">Cladorrhinum samala</name>
    <dbReference type="NCBI Taxonomy" id="585594"/>
    <lineage>
        <taxon>Eukaryota</taxon>
        <taxon>Fungi</taxon>
        <taxon>Dikarya</taxon>
        <taxon>Ascomycota</taxon>
        <taxon>Pezizomycotina</taxon>
        <taxon>Sordariomycetes</taxon>
        <taxon>Sordariomycetidae</taxon>
        <taxon>Sordariales</taxon>
        <taxon>Podosporaceae</taxon>
        <taxon>Cladorrhinum</taxon>
    </lineage>
</organism>
<dbReference type="GO" id="GO:0022857">
    <property type="term" value="F:transmembrane transporter activity"/>
    <property type="evidence" value="ECO:0007669"/>
    <property type="project" value="InterPro"/>
</dbReference>
<dbReference type="Gene3D" id="1.20.1250.20">
    <property type="entry name" value="MFS general substrate transporter like domains"/>
    <property type="match status" value="2"/>
</dbReference>
<comment type="subcellular location">
    <subcellularLocation>
        <location evidence="1">Membrane</location>
        <topology evidence="1">Multi-pass membrane protein</topology>
    </subcellularLocation>
</comment>
<feature type="compositionally biased region" description="Basic and acidic residues" evidence="6">
    <location>
        <begin position="1"/>
        <end position="15"/>
    </location>
</feature>
<dbReference type="PROSITE" id="PS50850">
    <property type="entry name" value="MFS"/>
    <property type="match status" value="1"/>
</dbReference>